<evidence type="ECO:0000256" key="2">
    <source>
        <dbReference type="ARBA" id="ARBA00006156"/>
    </source>
</evidence>
<comment type="function">
    <text evidence="9">Role in flagellar biosynthesis.</text>
</comment>
<feature type="transmembrane region" description="Helical" evidence="9">
    <location>
        <begin position="51"/>
        <end position="70"/>
    </location>
</feature>
<comment type="subcellular location">
    <subcellularLocation>
        <location evidence="1 9">Cell membrane</location>
        <topology evidence="1">Multi-pass membrane protein</topology>
    </subcellularLocation>
    <subcellularLocation>
        <location evidence="9">Bacterial flagellum basal body</location>
    </subcellularLocation>
</comment>
<keyword evidence="5 9" id="KW-0812">Transmembrane</keyword>
<evidence type="ECO:0000256" key="7">
    <source>
        <dbReference type="ARBA" id="ARBA00023136"/>
    </source>
</evidence>
<accession>A0A0C2UWV7</accession>
<evidence type="ECO:0000256" key="8">
    <source>
        <dbReference type="ARBA" id="ARBA00023143"/>
    </source>
</evidence>
<keyword evidence="4 9" id="KW-1003">Cell membrane</keyword>
<evidence type="ECO:0000313" key="11">
    <source>
        <dbReference type="Proteomes" id="UP000031971"/>
    </source>
</evidence>
<evidence type="ECO:0000256" key="3">
    <source>
        <dbReference type="ARBA" id="ARBA00021718"/>
    </source>
</evidence>
<dbReference type="PANTHER" id="PTHR34040:SF2">
    <property type="entry name" value="FLAGELLAR BIOSYNTHETIC PROTEIN FLIQ"/>
    <property type="match status" value="1"/>
</dbReference>
<dbReference type="OrthoDB" id="9806440at2"/>
<dbReference type="PRINTS" id="PR00952">
    <property type="entry name" value="TYPE3IMQPROT"/>
</dbReference>
<dbReference type="STRING" id="272627.CCC_00367"/>
<dbReference type="GO" id="GO:0005886">
    <property type="term" value="C:plasma membrane"/>
    <property type="evidence" value="ECO:0007669"/>
    <property type="project" value="UniProtKB-SubCell"/>
</dbReference>
<comment type="caution">
    <text evidence="10">The sequence shown here is derived from an EMBL/GenBank/DDBJ whole genome shotgun (WGS) entry which is preliminary data.</text>
</comment>
<dbReference type="GO" id="GO:0044780">
    <property type="term" value="P:bacterial-type flagellum assembly"/>
    <property type="evidence" value="ECO:0007669"/>
    <property type="project" value="InterPro"/>
</dbReference>
<evidence type="ECO:0000313" key="10">
    <source>
        <dbReference type="EMBL" id="KIL97306.1"/>
    </source>
</evidence>
<dbReference type="GO" id="GO:0009306">
    <property type="term" value="P:protein secretion"/>
    <property type="evidence" value="ECO:0007669"/>
    <property type="project" value="InterPro"/>
</dbReference>
<dbReference type="RefSeq" id="WP_009871027.1">
    <property type="nucleotide sequence ID" value="NZ_JXSL01000030.1"/>
</dbReference>
<dbReference type="EMBL" id="JXSL01000030">
    <property type="protein sequence ID" value="KIL97306.1"/>
    <property type="molecule type" value="Genomic_DNA"/>
</dbReference>
<keyword evidence="11" id="KW-1185">Reference proteome</keyword>
<dbReference type="AlphaFoldDB" id="A0A0C2UWV7"/>
<keyword evidence="10" id="KW-0966">Cell projection</keyword>
<dbReference type="NCBIfam" id="TIGR01402">
    <property type="entry name" value="fliQ"/>
    <property type="match status" value="1"/>
</dbReference>
<keyword evidence="10" id="KW-0282">Flagellum</keyword>
<dbReference type="Pfam" id="PF01313">
    <property type="entry name" value="Bac_export_3"/>
    <property type="match status" value="1"/>
</dbReference>
<feature type="transmembrane region" description="Helical" evidence="9">
    <location>
        <begin position="20"/>
        <end position="39"/>
    </location>
</feature>
<gene>
    <name evidence="9" type="primary">fliQ</name>
    <name evidence="10" type="ORF">CCC_00367</name>
</gene>
<evidence type="ECO:0000256" key="4">
    <source>
        <dbReference type="ARBA" id="ARBA00022475"/>
    </source>
</evidence>
<reference evidence="10 11" key="1">
    <citation type="submission" date="2015-01" db="EMBL/GenBank/DDBJ databases">
        <title>Genome Sequence of Magnetospirillum magnetotacticum Strain MS-1.</title>
        <authorList>
            <person name="Marinov G.K."/>
            <person name="Smalley M.D."/>
            <person name="DeSalvo G."/>
        </authorList>
    </citation>
    <scope>NUCLEOTIDE SEQUENCE [LARGE SCALE GENOMIC DNA]</scope>
    <source>
        <strain evidence="10 11">MS-1</strain>
    </source>
</reference>
<comment type="similarity">
    <text evidence="2 9">Belongs to the FliQ/MopD/SpaQ family.</text>
</comment>
<dbReference type="GO" id="GO:0009425">
    <property type="term" value="C:bacterial-type flagellum basal body"/>
    <property type="evidence" value="ECO:0007669"/>
    <property type="project" value="UniProtKB-SubCell"/>
</dbReference>
<dbReference type="PIRSF" id="PIRSF004669">
    <property type="entry name" value="FliQ"/>
    <property type="match status" value="1"/>
</dbReference>
<dbReference type="PANTHER" id="PTHR34040">
    <property type="entry name" value="FLAGELLAR BIOSYNTHETIC PROTEIN FLIQ"/>
    <property type="match status" value="1"/>
</dbReference>
<keyword evidence="7 9" id="KW-0472">Membrane</keyword>
<evidence type="ECO:0000256" key="5">
    <source>
        <dbReference type="ARBA" id="ARBA00022692"/>
    </source>
</evidence>
<proteinExistence type="inferred from homology"/>
<organism evidence="10 11">
    <name type="scientific">Paramagnetospirillum magnetotacticum MS-1</name>
    <dbReference type="NCBI Taxonomy" id="272627"/>
    <lineage>
        <taxon>Bacteria</taxon>
        <taxon>Pseudomonadati</taxon>
        <taxon>Pseudomonadota</taxon>
        <taxon>Alphaproteobacteria</taxon>
        <taxon>Rhodospirillales</taxon>
        <taxon>Magnetospirillaceae</taxon>
        <taxon>Paramagnetospirillum</taxon>
    </lineage>
</organism>
<name>A0A0C2UWV7_PARME</name>
<keyword evidence="6 9" id="KW-1133">Transmembrane helix</keyword>
<evidence type="ECO:0000256" key="1">
    <source>
        <dbReference type="ARBA" id="ARBA00004651"/>
    </source>
</evidence>
<dbReference type="InterPro" id="IPR002191">
    <property type="entry name" value="Bac_export_3"/>
</dbReference>
<keyword evidence="8 9" id="KW-0975">Bacterial flagellum</keyword>
<dbReference type="InterPro" id="IPR006305">
    <property type="entry name" value="FliQ"/>
</dbReference>
<protein>
    <recommendedName>
        <fullName evidence="3 9">Flagellar biosynthetic protein FliQ</fullName>
    </recommendedName>
</protein>
<keyword evidence="10" id="KW-0969">Cilium</keyword>
<evidence type="ECO:0000256" key="6">
    <source>
        <dbReference type="ARBA" id="ARBA00022989"/>
    </source>
</evidence>
<evidence type="ECO:0000256" key="9">
    <source>
        <dbReference type="RuleBase" id="RU364090"/>
    </source>
</evidence>
<dbReference type="Proteomes" id="UP000031971">
    <property type="component" value="Unassembled WGS sequence"/>
</dbReference>
<sequence>MTEPELIDVARETIMVMLKVAAPTLLTGLVVGLIISIFQTLTQIQEQTLTFVPKMLLVFASMILFLPFMLHSLTEFWRLVMDRVVAGGG</sequence>